<dbReference type="AlphaFoldDB" id="A0A081ABJ4"/>
<feature type="region of interest" description="Disordered" evidence="1">
    <location>
        <begin position="1"/>
        <end position="40"/>
    </location>
</feature>
<dbReference type="EMBL" id="ANJA01001576">
    <property type="protein sequence ID" value="ETO76255.1"/>
    <property type="molecule type" value="Genomic_DNA"/>
</dbReference>
<sequence>YLSNEQIRQSHTAAANQAQEMHSNRKSHCQDSKPKVAYIL</sequence>
<reference evidence="2 3" key="1">
    <citation type="submission" date="2013-11" db="EMBL/GenBank/DDBJ databases">
        <title>The Genome Sequence of Phytophthora parasitica P1976.</title>
        <authorList>
            <consortium name="The Broad Institute Genomics Platform"/>
            <person name="Russ C."/>
            <person name="Tyler B."/>
            <person name="Panabieres F."/>
            <person name="Shan W."/>
            <person name="Tripathy S."/>
            <person name="Grunwald N."/>
            <person name="Machado M."/>
            <person name="Johnson C.S."/>
            <person name="Walker B."/>
            <person name="Young S."/>
            <person name="Zeng Q."/>
            <person name="Gargeya S."/>
            <person name="Fitzgerald M."/>
            <person name="Haas B."/>
            <person name="Abouelleil A."/>
            <person name="Allen A.W."/>
            <person name="Alvarado L."/>
            <person name="Arachchi H.M."/>
            <person name="Berlin A.M."/>
            <person name="Chapman S.B."/>
            <person name="Gainer-Dewar J."/>
            <person name="Goldberg J."/>
            <person name="Griggs A."/>
            <person name="Gujja S."/>
            <person name="Hansen M."/>
            <person name="Howarth C."/>
            <person name="Imamovic A."/>
            <person name="Ireland A."/>
            <person name="Larimer J."/>
            <person name="McCowan C."/>
            <person name="Murphy C."/>
            <person name="Pearson M."/>
            <person name="Poon T.W."/>
            <person name="Priest M."/>
            <person name="Roberts A."/>
            <person name="Saif S."/>
            <person name="Shea T."/>
            <person name="Sisk P."/>
            <person name="Sykes S."/>
            <person name="Wortman J."/>
            <person name="Nusbaum C."/>
            <person name="Birren B."/>
        </authorList>
    </citation>
    <scope>NUCLEOTIDE SEQUENCE [LARGE SCALE GENOMIC DNA]</scope>
    <source>
        <strain evidence="2 3">P1976</strain>
    </source>
</reference>
<accession>A0A081ABJ4</accession>
<proteinExistence type="predicted"/>
<evidence type="ECO:0000313" key="2">
    <source>
        <dbReference type="EMBL" id="ETO76255.1"/>
    </source>
</evidence>
<evidence type="ECO:0000256" key="1">
    <source>
        <dbReference type="SAM" id="MobiDB-lite"/>
    </source>
</evidence>
<dbReference type="Proteomes" id="UP000028582">
    <property type="component" value="Unassembled WGS sequence"/>
</dbReference>
<name>A0A081ABJ4_PHYNI</name>
<feature type="compositionally biased region" description="Polar residues" evidence="1">
    <location>
        <begin position="1"/>
        <end position="21"/>
    </location>
</feature>
<evidence type="ECO:0000313" key="3">
    <source>
        <dbReference type="Proteomes" id="UP000028582"/>
    </source>
</evidence>
<gene>
    <name evidence="2" type="ORF">F444_08336</name>
</gene>
<feature type="non-terminal residue" evidence="2">
    <location>
        <position position="1"/>
    </location>
</feature>
<comment type="caution">
    <text evidence="2">The sequence shown here is derived from an EMBL/GenBank/DDBJ whole genome shotgun (WGS) entry which is preliminary data.</text>
</comment>
<protein>
    <submittedName>
        <fullName evidence="2">Uncharacterized protein</fullName>
    </submittedName>
</protein>
<organism evidence="2 3">
    <name type="scientific">Phytophthora nicotianae P1976</name>
    <dbReference type="NCBI Taxonomy" id="1317066"/>
    <lineage>
        <taxon>Eukaryota</taxon>
        <taxon>Sar</taxon>
        <taxon>Stramenopiles</taxon>
        <taxon>Oomycota</taxon>
        <taxon>Peronosporomycetes</taxon>
        <taxon>Peronosporales</taxon>
        <taxon>Peronosporaceae</taxon>
        <taxon>Phytophthora</taxon>
    </lineage>
</organism>